<accession>A0A6J6Z5P9</accession>
<gene>
    <name evidence="1" type="ORF">UFOPK3010_01448</name>
</gene>
<name>A0A6J6Z5P9_9ZZZZ</name>
<dbReference type="AlphaFoldDB" id="A0A6J6Z5P9"/>
<sequence length="78" mass="8851">MDIEFIGDWVIVRPGDEQKRFFVECIGWFAIGIDEFGEHRLGVVAPVGLNGRTAIVQNGYDRFVLNETVSSFALEFKQ</sequence>
<organism evidence="1">
    <name type="scientific">freshwater metagenome</name>
    <dbReference type="NCBI Taxonomy" id="449393"/>
    <lineage>
        <taxon>unclassified sequences</taxon>
        <taxon>metagenomes</taxon>
        <taxon>ecological metagenomes</taxon>
    </lineage>
</organism>
<reference evidence="1" key="1">
    <citation type="submission" date="2020-05" db="EMBL/GenBank/DDBJ databases">
        <authorList>
            <person name="Chiriac C."/>
            <person name="Salcher M."/>
            <person name="Ghai R."/>
            <person name="Kavagutti S V."/>
        </authorList>
    </citation>
    <scope>NUCLEOTIDE SEQUENCE</scope>
</reference>
<proteinExistence type="predicted"/>
<dbReference type="EMBL" id="CAFAAM010000239">
    <property type="protein sequence ID" value="CAB4815894.1"/>
    <property type="molecule type" value="Genomic_DNA"/>
</dbReference>
<evidence type="ECO:0000313" key="1">
    <source>
        <dbReference type="EMBL" id="CAB4815894.1"/>
    </source>
</evidence>
<protein>
    <submittedName>
        <fullName evidence="1">Unannotated protein</fullName>
    </submittedName>
</protein>